<protein>
    <recommendedName>
        <fullName evidence="1">CobN/magnesium chelatase domain-containing protein</fullName>
    </recommendedName>
</protein>
<evidence type="ECO:0000259" key="1">
    <source>
        <dbReference type="Pfam" id="PF02514"/>
    </source>
</evidence>
<sequence length="1249" mass="143428">MFKILFLLGDSRGYILKEAKNIADDNYPEEIDAEFMSIEEIDGDEKKLFECIEKIRSSNFIFIALHGGIGFYRNFNRIIEEFSGNKKMFIKSGLSEENRVLFKKTGLKQEQYLRIINYYDKEEKYNYYNMILYIASIFGEKRYEYDLPKLSVWEGIYYPGKDINVQEYLGKIKNTNKPVIGILFYSNYMHTNNTEAIDYFIKAIEKYGGIPLPIYTSSAPDESIGRKGIDWTINNLLMIDGKPVVDAVINTMGFSQTTLGSPGDGQDIVTNSIFEKLGVPVLQAIFSYQEYDEWENSIRGLDNISLSCSVYQPEFDGQLITSAFSYHKTEKCELGERTVDKPIKERIEKITRLALNWAKLRKKLNKDKRVAIIFHNIPPRNDMIGCAYGLDSPRAVYNMVNSLKDIGIHTEYDFQDGDEIINRIIDAVSNDNRWLTADRVVEKSVDIINKDQYKEWFEDLPQKVQNKMEHDWGEVPGEFMVYDGNMPVPGILNGNIFIGLQPARGYEEKADEVYHSTDIVCPHQYIAYYKWIKNVFKADVIVHVGTHGTLEWLPGKQIALSEECYPDICIDDIPNIYPYIIDIPGEGMQAKRRSYCAIIDHLIPSLMKSGSYDYIEELDELIEQYYHAIQGDPGKVVYIKRDIIDLAIEHNMDVDLKLEKKDMEENFEEFIQKLHGWIDQIKGSLVKDGLHIFGEVPKDERCDNLVVALLRLKNGDTPSLMEAICNGYELEYGYLKDHPYELDETGKTNIMVLDELDELSRKVIKEFGKSGYDIEKIDCVLHEIIPEYDGKNFSQFKEVLAFASQVVKAKLNSTTDEIKYFIEGTKGNFIPPGGSGCPTRGNVSILPTGRNFYSVDPTKIPSRASYEVGKKLGDDLLNRYLEEEGKLPESIAIIVYSGETMKTYGDDISEILYLMGVKPKWLENTDKVVGFEVIPLEELKRPRIDVTLRISGLFRDTFPNLIELVEDAVNTVASLDEDVKDNYIRKHVLNDIEELTKKGVNFEEAKEESLMRIFGCPPGTYGAGVSILINSKNWEDVTDLGDVYTLWGGHAYGKNVYGKKVKEVFARRLSNTDVTVKNESSMEIDMLDSDDFYNYHGGLIAAVRTHSRKKPRAYCGDTSDPSRTKLKDVNEETARIMRAKILNPKWFEGLKRHGYKGAQEISFMMDIAFGWDATSDVIEDWMYEGISEAYLFNDERRKWIQSVNPWAIYSMVERLLEAHQRGMWNAKDESIEKLRKLYVEIEGDIEVHL</sequence>
<dbReference type="Pfam" id="PF02514">
    <property type="entry name" value="CobN-Mg_chel"/>
    <property type="match status" value="1"/>
</dbReference>
<proteinExistence type="predicted"/>
<dbReference type="InterPro" id="IPR011953">
    <property type="entry name" value="Cobalto_CobN"/>
</dbReference>
<feature type="domain" description="CobN/magnesium chelatase" evidence="1">
    <location>
        <begin position="117"/>
        <end position="1230"/>
    </location>
</feature>
<dbReference type="PANTHER" id="PTHR44119:SF7">
    <property type="entry name" value="MAGNESIUM CHELATASE SUBUNIT"/>
    <property type="match status" value="1"/>
</dbReference>
<dbReference type="AlphaFoldDB" id="M1YS31"/>
<dbReference type="PANTHER" id="PTHR44119">
    <property type="entry name" value="MAGNESIUM-CHELATASE SUBUNIT CHLH, CHLOROPLASTIC"/>
    <property type="match status" value="1"/>
</dbReference>
<dbReference type="Proteomes" id="UP000245423">
    <property type="component" value="Chromosome 1"/>
</dbReference>
<evidence type="ECO:0000313" key="2">
    <source>
        <dbReference type="EMBL" id="SHD77602.1"/>
    </source>
</evidence>
<dbReference type="GO" id="GO:0051116">
    <property type="term" value="F:cobaltochelatase activity"/>
    <property type="evidence" value="ECO:0007669"/>
    <property type="project" value="InterPro"/>
</dbReference>
<dbReference type="OrthoDB" id="9757976at2"/>
<dbReference type="RefSeq" id="WP_005583037.1">
    <property type="nucleotide sequence ID" value="NZ_LT669839.1"/>
</dbReference>
<organism evidence="2 3">
    <name type="scientific">[Clostridium] ultunense Esp</name>
    <dbReference type="NCBI Taxonomy" id="1288971"/>
    <lineage>
        <taxon>Bacteria</taxon>
        <taxon>Bacillati</taxon>
        <taxon>Bacillota</taxon>
        <taxon>Tissierellia</taxon>
        <taxon>Tissierellales</taxon>
        <taxon>Tepidimicrobiaceae</taxon>
        <taxon>Schnuerera</taxon>
    </lineage>
</organism>
<keyword evidence="3" id="KW-1185">Reference proteome</keyword>
<dbReference type="NCBIfam" id="TIGR02257">
    <property type="entry name" value="cobalto_cobN"/>
    <property type="match status" value="1"/>
</dbReference>
<name>M1YS31_9FIRM</name>
<dbReference type="CDD" id="cd10150">
    <property type="entry name" value="CobN_like"/>
    <property type="match status" value="1"/>
</dbReference>
<dbReference type="HOGENOM" id="CLU_002017_1_0_9"/>
<dbReference type="GO" id="GO:0009236">
    <property type="term" value="P:cobalamin biosynthetic process"/>
    <property type="evidence" value="ECO:0007669"/>
    <property type="project" value="InterPro"/>
</dbReference>
<evidence type="ECO:0000313" key="3">
    <source>
        <dbReference type="Proteomes" id="UP000245423"/>
    </source>
</evidence>
<dbReference type="EMBL" id="LT669839">
    <property type="protein sequence ID" value="SHD77602.1"/>
    <property type="molecule type" value="Genomic_DNA"/>
</dbReference>
<dbReference type="InterPro" id="IPR003672">
    <property type="entry name" value="CobN/Mg_chltase"/>
</dbReference>
<accession>M1YS31</accession>
<gene>
    <name evidence="2" type="ORF">CUESP1_2248</name>
</gene>
<reference evidence="2 3" key="1">
    <citation type="submission" date="2016-11" db="EMBL/GenBank/DDBJ databases">
        <authorList>
            <person name="Manzoor S."/>
        </authorList>
    </citation>
    <scope>NUCLEOTIDE SEQUENCE [LARGE SCALE GENOMIC DNA]</scope>
    <source>
        <strain evidence="2">Clostridium ultunense strain Esp</strain>
    </source>
</reference>